<organism evidence="2 3">
    <name type="scientific">Paraflavitalea soli</name>
    <dbReference type="NCBI Taxonomy" id="2315862"/>
    <lineage>
        <taxon>Bacteria</taxon>
        <taxon>Pseudomonadati</taxon>
        <taxon>Bacteroidota</taxon>
        <taxon>Chitinophagia</taxon>
        <taxon>Chitinophagales</taxon>
        <taxon>Chitinophagaceae</taxon>
        <taxon>Paraflavitalea</taxon>
    </lineage>
</organism>
<dbReference type="Pfam" id="PF13590">
    <property type="entry name" value="DUF4136"/>
    <property type="match status" value="1"/>
</dbReference>
<name>A0A3B7MW49_9BACT</name>
<dbReference type="EMBL" id="CP032157">
    <property type="protein sequence ID" value="AXY75895.1"/>
    <property type="molecule type" value="Genomic_DNA"/>
</dbReference>
<evidence type="ECO:0000313" key="3">
    <source>
        <dbReference type="Proteomes" id="UP000263900"/>
    </source>
</evidence>
<evidence type="ECO:0000313" key="2">
    <source>
        <dbReference type="EMBL" id="AXY75895.1"/>
    </source>
</evidence>
<dbReference type="Gene3D" id="3.30.160.670">
    <property type="match status" value="1"/>
</dbReference>
<reference evidence="2 3" key="1">
    <citation type="submission" date="2018-09" db="EMBL/GenBank/DDBJ databases">
        <title>Genome sequencing of strain 6GH32-13.</title>
        <authorList>
            <person name="Weon H.-Y."/>
            <person name="Heo J."/>
            <person name="Kwon S.-W."/>
        </authorList>
    </citation>
    <scope>NUCLEOTIDE SEQUENCE [LARGE SCALE GENOMIC DNA]</scope>
    <source>
        <strain evidence="2 3">5GH32-13</strain>
    </source>
</reference>
<protein>
    <submittedName>
        <fullName evidence="2">DUF4136 domain-containing protein</fullName>
    </submittedName>
</protein>
<dbReference type="KEGG" id="pseg:D3H65_18760"/>
<dbReference type="OrthoDB" id="118896at2"/>
<dbReference type="RefSeq" id="WP_119051776.1">
    <property type="nucleotide sequence ID" value="NZ_CP032157.1"/>
</dbReference>
<gene>
    <name evidence="2" type="ORF">D3H65_18760</name>
</gene>
<proteinExistence type="predicted"/>
<dbReference type="Proteomes" id="UP000263900">
    <property type="component" value="Chromosome"/>
</dbReference>
<dbReference type="InterPro" id="IPR025411">
    <property type="entry name" value="DUF4136"/>
</dbReference>
<keyword evidence="3" id="KW-1185">Reference proteome</keyword>
<sequence length="68" mass="7652">MLSQNFIDGEAAFCVNNSTLTVTMVDAKTDHTIWQGWTTVEVASRNVTQKDIQASVRSIFRKFDVVTK</sequence>
<evidence type="ECO:0000259" key="1">
    <source>
        <dbReference type="Pfam" id="PF13590"/>
    </source>
</evidence>
<accession>A0A3B7MW49</accession>
<dbReference type="AlphaFoldDB" id="A0A3B7MW49"/>
<feature type="domain" description="DUF4136" evidence="1">
    <location>
        <begin position="16"/>
        <end position="63"/>
    </location>
</feature>